<dbReference type="RefSeq" id="WP_065446642.1">
    <property type="nucleotide sequence ID" value="NZ_MBEA01000270.1"/>
</dbReference>
<name>A0A1B9D9G8_MYCMA</name>
<dbReference type="OrthoDB" id="4555700at2"/>
<accession>A0A1B9D9G8</accession>
<dbReference type="EMBL" id="MBEE01000099">
    <property type="protein sequence ID" value="OCB55878.1"/>
    <property type="molecule type" value="Genomic_DNA"/>
</dbReference>
<evidence type="ECO:0000313" key="2">
    <source>
        <dbReference type="Proteomes" id="UP000092683"/>
    </source>
</evidence>
<sequence>MVTSTFDIRNGGRVNATRPRGTDRECLRYRLDVIAASALDVVQSAGGWLYDRAMAGWQVTVLLPRGGDARPLRILGVRALDLEECFAAPGPGAACESLAVSAEAFAADARVRDRVLASLDDRLTEVALWGQAPSGWPLRVDRGTARAQYALSAAARRFKGHALAAAGIDCPAVYSTETLLWDLATCGRGDAGLVRLDR</sequence>
<dbReference type="Proteomes" id="UP000092683">
    <property type="component" value="Unassembled WGS sequence"/>
</dbReference>
<organism evidence="1 2">
    <name type="scientific">Mycobacterium malmoense</name>
    <dbReference type="NCBI Taxonomy" id="1780"/>
    <lineage>
        <taxon>Bacteria</taxon>
        <taxon>Bacillati</taxon>
        <taxon>Actinomycetota</taxon>
        <taxon>Actinomycetes</taxon>
        <taxon>Mycobacteriales</taxon>
        <taxon>Mycobacteriaceae</taxon>
        <taxon>Mycobacterium</taxon>
    </lineage>
</organism>
<protein>
    <submittedName>
        <fullName evidence="1">Uncharacterized protein</fullName>
    </submittedName>
</protein>
<reference evidence="1 2" key="1">
    <citation type="submission" date="2016-06" db="EMBL/GenBank/DDBJ databases">
        <authorList>
            <person name="Kjaerup R.B."/>
            <person name="Dalgaard T.S."/>
            <person name="Juul-Madsen H.R."/>
        </authorList>
    </citation>
    <scope>NUCLEOTIDE SEQUENCE [LARGE SCALE GENOMIC DNA]</scope>
    <source>
        <strain evidence="1 2">E3012</strain>
    </source>
</reference>
<evidence type="ECO:0000313" key="1">
    <source>
        <dbReference type="EMBL" id="OCB55878.1"/>
    </source>
</evidence>
<proteinExistence type="predicted"/>
<dbReference type="AlphaFoldDB" id="A0A1B9D9G8"/>
<comment type="caution">
    <text evidence="1">The sequence shown here is derived from an EMBL/GenBank/DDBJ whole genome shotgun (WGS) entry which is preliminary data.</text>
</comment>
<gene>
    <name evidence="1" type="ORF">A5677_18195</name>
</gene>